<evidence type="ECO:0000313" key="1">
    <source>
        <dbReference type="EMBL" id="ACY18252.1"/>
    </source>
</evidence>
<name>D0LHA7_HALO1</name>
<dbReference type="RefSeq" id="WP_012830844.1">
    <property type="nucleotide sequence ID" value="NC_013440.1"/>
</dbReference>
<protein>
    <submittedName>
        <fullName evidence="1">Uncharacterized protein</fullName>
    </submittedName>
</protein>
<reference evidence="1 2" key="1">
    <citation type="journal article" date="2010" name="Stand. Genomic Sci.">
        <title>Complete genome sequence of Haliangium ochraceum type strain (SMP-2).</title>
        <authorList>
            <consortium name="US DOE Joint Genome Institute (JGI-PGF)"/>
            <person name="Ivanova N."/>
            <person name="Daum C."/>
            <person name="Lang E."/>
            <person name="Abt B."/>
            <person name="Kopitz M."/>
            <person name="Saunders E."/>
            <person name="Lapidus A."/>
            <person name="Lucas S."/>
            <person name="Glavina Del Rio T."/>
            <person name="Nolan M."/>
            <person name="Tice H."/>
            <person name="Copeland A."/>
            <person name="Cheng J.F."/>
            <person name="Chen F."/>
            <person name="Bruce D."/>
            <person name="Goodwin L."/>
            <person name="Pitluck S."/>
            <person name="Mavromatis K."/>
            <person name="Pati A."/>
            <person name="Mikhailova N."/>
            <person name="Chen A."/>
            <person name="Palaniappan K."/>
            <person name="Land M."/>
            <person name="Hauser L."/>
            <person name="Chang Y.J."/>
            <person name="Jeffries C.D."/>
            <person name="Detter J.C."/>
            <person name="Brettin T."/>
            <person name="Rohde M."/>
            <person name="Goker M."/>
            <person name="Bristow J."/>
            <person name="Markowitz V."/>
            <person name="Eisen J.A."/>
            <person name="Hugenholtz P."/>
            <person name="Kyrpides N.C."/>
            <person name="Klenk H.P."/>
        </authorList>
    </citation>
    <scope>NUCLEOTIDE SEQUENCE [LARGE SCALE GENOMIC DNA]</scope>
    <source>
        <strain evidence="2">DSM 14365 / CIP 107738 / JCM 11303 / AJ 13395 / SMP-2</strain>
    </source>
</reference>
<organism evidence="1 2">
    <name type="scientific">Haliangium ochraceum (strain DSM 14365 / JCM 11303 / SMP-2)</name>
    <dbReference type="NCBI Taxonomy" id="502025"/>
    <lineage>
        <taxon>Bacteria</taxon>
        <taxon>Pseudomonadati</taxon>
        <taxon>Myxococcota</taxon>
        <taxon>Polyangia</taxon>
        <taxon>Haliangiales</taxon>
        <taxon>Kofleriaceae</taxon>
        <taxon>Haliangium</taxon>
    </lineage>
</organism>
<keyword evidence="2" id="KW-1185">Reference proteome</keyword>
<dbReference type="Proteomes" id="UP000001880">
    <property type="component" value="Chromosome"/>
</dbReference>
<dbReference type="AlphaFoldDB" id="D0LHA7"/>
<gene>
    <name evidence="1" type="ordered locus">Hoch_5775</name>
</gene>
<evidence type="ECO:0000313" key="2">
    <source>
        <dbReference type="Proteomes" id="UP000001880"/>
    </source>
</evidence>
<proteinExistence type="predicted"/>
<dbReference type="KEGG" id="hoh:Hoch_5775"/>
<dbReference type="EMBL" id="CP001804">
    <property type="protein sequence ID" value="ACY18252.1"/>
    <property type="molecule type" value="Genomic_DNA"/>
</dbReference>
<dbReference type="HOGENOM" id="CLU_094224_0_0_7"/>
<accession>D0LHA7</accession>
<dbReference type="OrthoDB" id="5764172at2"/>
<sequence length="191" mass="21141">MLSFETLLARGRMLVAAAVVVALAACAGRGTLTEIDGWRAYAPSAWVEVEPGEPPEVQSFILPGGRDSDDARLSISYLGRGYGGGVDVTVQRWREMFVPHREATLKTVIEERGDAERGMRYTLVDLRGTYLAATPQARAQATPRPDYRMLGVIFRSTHGPYYIRLVGPEPSVTRHERAFEQWLGSFRAPSS</sequence>